<reference evidence="1 2" key="1">
    <citation type="journal article" date="2003" name="J. Bacteriol.">
        <title>Genome analysis of a novel Shiga toxin 1 (Stx1)-converting phage which is closely related to Stx2-converting phages but not to other Stx1-converting phages.</title>
        <authorList>
            <person name="Sato T."/>
            <person name="Shimizu T."/>
            <person name="Watarai M."/>
            <person name="Kobayashi M."/>
            <person name="Kano S."/>
            <person name="Hamabata T."/>
            <person name="Takeda Y."/>
            <person name="Yamasaki S."/>
        </authorList>
    </citation>
    <scope>NUCLEOTIDE SEQUENCE</scope>
    <source>
        <strain evidence="1">Stx2 phage-II</strain>
    </source>
</reference>
<dbReference type="KEGG" id="vg:2653401"/>
<evidence type="ECO:0000313" key="2">
    <source>
        <dbReference type="Proteomes" id="UP000000983"/>
    </source>
</evidence>
<accession>Q7Y2H3</accession>
<proteinExistence type="predicted"/>
<name>Q7Y2H3_9CAUD</name>
<organism evidence="1 2">
    <name type="scientific">Escherichia phage Stx2 II</name>
    <dbReference type="NCBI Taxonomy" id="194949"/>
    <lineage>
        <taxon>Viruses</taxon>
        <taxon>Duplodnaviria</taxon>
        <taxon>Heunggongvirae</taxon>
        <taxon>Uroviricota</taxon>
        <taxon>Caudoviricetes</taxon>
        <taxon>Sepvirinae</taxon>
        <taxon>Traversvirus</taxon>
        <taxon>Traversvirus II</taxon>
    </lineage>
</organism>
<dbReference type="EMBL" id="AP005154">
    <property type="protein sequence ID" value="BAC78147.1"/>
    <property type="molecule type" value="Genomic_DNA"/>
</dbReference>
<dbReference type="RefSeq" id="NP_859410.1">
    <property type="nucleotide sequence ID" value="NC_004914.3"/>
</dbReference>
<dbReference type="Proteomes" id="UP000000983">
    <property type="component" value="Segment"/>
</dbReference>
<evidence type="ECO:0000313" key="1">
    <source>
        <dbReference type="EMBL" id="BAC78147.1"/>
    </source>
</evidence>
<sequence length="90" mass="9555">MSASRGPVALSTPEVPVASRTVPEQVALIRRRLRPAATSARRVSFSALASANSLEYFASSAATSRWRTCMSVMVAFACSSSLAFLSRCAL</sequence>
<keyword evidence="2" id="KW-1185">Reference proteome</keyword>
<protein>
    <submittedName>
        <fullName evidence="1">Uncharacterized protein</fullName>
    </submittedName>
</protein>
<dbReference type="GeneID" id="2653401"/>